<reference evidence="2" key="1">
    <citation type="submission" date="2013-02" db="EMBL/GenBank/DDBJ databases">
        <authorList>
            <person name="Hughes D."/>
        </authorList>
    </citation>
    <scope>NUCLEOTIDE SEQUENCE</scope>
    <source>
        <strain>Durham</strain>
        <strain evidence="2">NC isolate 2 -- Noor lab</strain>
    </source>
</reference>
<dbReference type="AlphaFoldDB" id="T1GHU6"/>
<name>T1GHU6_MEGSC</name>
<keyword evidence="2" id="KW-1185">Reference proteome</keyword>
<evidence type="ECO:0000313" key="2">
    <source>
        <dbReference type="Proteomes" id="UP000015102"/>
    </source>
</evidence>
<accession>T1GHU6</accession>
<reference evidence="1" key="2">
    <citation type="submission" date="2015-06" db="UniProtKB">
        <authorList>
            <consortium name="EnsemblMetazoa"/>
        </authorList>
    </citation>
    <scope>IDENTIFICATION</scope>
</reference>
<dbReference type="Proteomes" id="UP000015102">
    <property type="component" value="Unassembled WGS sequence"/>
</dbReference>
<dbReference type="HOGENOM" id="CLU_2111653_0_0_1"/>
<proteinExistence type="predicted"/>
<dbReference type="EnsemblMetazoa" id="MESCA003008-RA">
    <property type="protein sequence ID" value="MESCA003008-PA"/>
    <property type="gene ID" value="MESCA003008"/>
</dbReference>
<sequence>MTLDAKLQWKEHVKIKRKELDLKFRDLYWLIVRNCSMCSPQKYPNAQEQSSKEHTSSFIKKSDLHGEIKILKYEIRTNVRKYKLRLFQHVNAEALQLIYNNPIVGRLRRIIPNDV</sequence>
<dbReference type="EMBL" id="CAQQ02030579">
    <property type="status" value="NOT_ANNOTATED_CDS"/>
    <property type="molecule type" value="Genomic_DNA"/>
</dbReference>
<organism evidence="1 2">
    <name type="scientific">Megaselia scalaris</name>
    <name type="common">Humpbacked fly</name>
    <name type="synonym">Phora scalaris</name>
    <dbReference type="NCBI Taxonomy" id="36166"/>
    <lineage>
        <taxon>Eukaryota</taxon>
        <taxon>Metazoa</taxon>
        <taxon>Ecdysozoa</taxon>
        <taxon>Arthropoda</taxon>
        <taxon>Hexapoda</taxon>
        <taxon>Insecta</taxon>
        <taxon>Pterygota</taxon>
        <taxon>Neoptera</taxon>
        <taxon>Endopterygota</taxon>
        <taxon>Diptera</taxon>
        <taxon>Brachycera</taxon>
        <taxon>Muscomorpha</taxon>
        <taxon>Platypezoidea</taxon>
        <taxon>Phoridae</taxon>
        <taxon>Megaseliini</taxon>
        <taxon>Megaselia</taxon>
    </lineage>
</organism>
<evidence type="ECO:0000313" key="1">
    <source>
        <dbReference type="EnsemblMetazoa" id="MESCA003008-PA"/>
    </source>
</evidence>
<protein>
    <submittedName>
        <fullName evidence="1">Uncharacterized protein</fullName>
    </submittedName>
</protein>